<evidence type="ECO:0000313" key="4">
    <source>
        <dbReference type="EMBL" id="SDU91145.1"/>
    </source>
</evidence>
<dbReference type="InterPro" id="IPR005754">
    <property type="entry name" value="Sortase"/>
</dbReference>
<accession>A0A1H2MDP5</accession>
<feature type="compositionally biased region" description="Low complexity" evidence="3">
    <location>
        <begin position="1"/>
        <end position="16"/>
    </location>
</feature>
<feature type="active site" description="Proton donor/acceptor" evidence="2">
    <location>
        <position position="89"/>
    </location>
</feature>
<evidence type="ECO:0000313" key="5">
    <source>
        <dbReference type="Proteomes" id="UP000198825"/>
    </source>
</evidence>
<dbReference type="InterPro" id="IPR023365">
    <property type="entry name" value="Sortase_dom-sf"/>
</dbReference>
<name>A0A1H2MDP5_9ACTN</name>
<dbReference type="CDD" id="cd05829">
    <property type="entry name" value="Sortase_F"/>
    <property type="match status" value="1"/>
</dbReference>
<keyword evidence="5" id="KW-1185">Reference proteome</keyword>
<dbReference type="Proteomes" id="UP000198825">
    <property type="component" value="Chromosome I"/>
</dbReference>
<reference evidence="5" key="1">
    <citation type="submission" date="2016-10" db="EMBL/GenBank/DDBJ databases">
        <authorList>
            <person name="Varghese N."/>
            <person name="Submissions S."/>
        </authorList>
    </citation>
    <scope>NUCLEOTIDE SEQUENCE [LARGE SCALE GENOMIC DNA]</scope>
    <source>
        <strain evidence="5">DSM 21743</strain>
    </source>
</reference>
<protein>
    <submittedName>
        <fullName evidence="4">LPXTG-site transpeptidase (Sortase) family protein</fullName>
    </submittedName>
</protein>
<dbReference type="GO" id="GO:0016787">
    <property type="term" value="F:hydrolase activity"/>
    <property type="evidence" value="ECO:0007669"/>
    <property type="project" value="UniProtKB-KW"/>
</dbReference>
<evidence type="ECO:0000256" key="3">
    <source>
        <dbReference type="SAM" id="MobiDB-lite"/>
    </source>
</evidence>
<keyword evidence="1" id="KW-0378">Hydrolase</keyword>
<dbReference type="Pfam" id="PF04203">
    <property type="entry name" value="Sortase"/>
    <property type="match status" value="1"/>
</dbReference>
<dbReference type="STRING" id="546874.SAMN04488544_1847"/>
<evidence type="ECO:0000256" key="2">
    <source>
        <dbReference type="PIRSR" id="PIRSR605754-1"/>
    </source>
</evidence>
<dbReference type="Gene3D" id="2.40.260.10">
    <property type="entry name" value="Sortase"/>
    <property type="match status" value="1"/>
</dbReference>
<organism evidence="4 5">
    <name type="scientific">Microlunatus sagamiharensis</name>
    <dbReference type="NCBI Taxonomy" id="546874"/>
    <lineage>
        <taxon>Bacteria</taxon>
        <taxon>Bacillati</taxon>
        <taxon>Actinomycetota</taxon>
        <taxon>Actinomycetes</taxon>
        <taxon>Propionibacteriales</taxon>
        <taxon>Propionibacteriaceae</taxon>
        <taxon>Microlunatus</taxon>
    </lineage>
</organism>
<dbReference type="AlphaFoldDB" id="A0A1H2MDP5"/>
<dbReference type="InterPro" id="IPR042001">
    <property type="entry name" value="Sortase_F"/>
</dbReference>
<proteinExistence type="predicted"/>
<dbReference type="EMBL" id="LT629799">
    <property type="protein sequence ID" value="SDU91145.1"/>
    <property type="molecule type" value="Genomic_DNA"/>
</dbReference>
<feature type="region of interest" description="Disordered" evidence="3">
    <location>
        <begin position="1"/>
        <end position="27"/>
    </location>
</feature>
<dbReference type="SUPFAM" id="SSF63817">
    <property type="entry name" value="Sortase"/>
    <property type="match status" value="1"/>
</dbReference>
<feature type="active site" description="Acyl-thioester intermediate" evidence="2">
    <location>
        <position position="157"/>
    </location>
</feature>
<gene>
    <name evidence="4" type="ORF">SAMN04488544_1847</name>
</gene>
<sequence>MASASAAPSSPAASDGPAPPASVGTPAASNRVTFVPTRVDLPAGAAAPVEPAVTRDGELAVPENVQHVGWWDGSARAGDPFGNTVIAGHVDSATEGLGFFARLLRVEKGDTITLRGADGHHLAYAVTSVRTIKKDALATGSAAFDQTGDPHLVLITCGGQYRRGAGGYDSNVVVTATPKGLAR</sequence>
<evidence type="ECO:0000256" key="1">
    <source>
        <dbReference type="ARBA" id="ARBA00022801"/>
    </source>
</evidence>